<dbReference type="GO" id="GO:0046872">
    <property type="term" value="F:metal ion binding"/>
    <property type="evidence" value="ECO:0007669"/>
    <property type="project" value="UniProtKB-KW"/>
</dbReference>
<evidence type="ECO:0000256" key="4">
    <source>
        <dbReference type="PIRSR" id="PIRSR006806-1"/>
    </source>
</evidence>
<evidence type="ECO:0000313" key="7">
    <source>
        <dbReference type="Proteomes" id="UP000239833"/>
    </source>
</evidence>
<evidence type="ECO:0000256" key="5">
    <source>
        <dbReference type="RuleBase" id="RU361279"/>
    </source>
</evidence>
<evidence type="ECO:0000256" key="1">
    <source>
        <dbReference type="ARBA" id="ARBA00010638"/>
    </source>
</evidence>
<dbReference type="SUPFAM" id="SSF100950">
    <property type="entry name" value="NagB/RpiA/CoA transferase-like"/>
    <property type="match status" value="1"/>
</dbReference>
<feature type="binding site" evidence="4">
    <location>
        <position position="67"/>
    </location>
    <ligand>
        <name>substrate</name>
    </ligand>
</feature>
<protein>
    <recommendedName>
        <fullName evidence="5">5-formyltetrahydrofolate cyclo-ligase</fullName>
        <ecNumber evidence="5">6.3.3.2</ecNumber>
    </recommendedName>
</protein>
<evidence type="ECO:0000256" key="2">
    <source>
        <dbReference type="ARBA" id="ARBA00022741"/>
    </source>
</evidence>
<accession>A0A2L1TVC2</accession>
<evidence type="ECO:0000313" key="6">
    <source>
        <dbReference type="EMBL" id="AVF24646.1"/>
    </source>
</evidence>
<name>A0A2L1TVC2_9BACL</name>
<dbReference type="Proteomes" id="UP000239833">
    <property type="component" value="Chromosome"/>
</dbReference>
<keyword evidence="5" id="KW-0479">Metal-binding</keyword>
<dbReference type="PANTHER" id="PTHR23407:SF1">
    <property type="entry name" value="5-FORMYLTETRAHYDROFOLATE CYCLO-LIGASE"/>
    <property type="match status" value="1"/>
</dbReference>
<dbReference type="Gene3D" id="3.40.50.10420">
    <property type="entry name" value="NagB/RpiA/CoA transferase-like"/>
    <property type="match status" value="1"/>
</dbReference>
<dbReference type="InterPro" id="IPR024185">
    <property type="entry name" value="FTHF_cligase-like_sf"/>
</dbReference>
<proteinExistence type="inferred from homology"/>
<reference evidence="7" key="1">
    <citation type="submission" date="2017-02" db="EMBL/GenBank/DDBJ databases">
        <title>Delineation of Paenibacillus larvae strains originating from foulbrood outbreaks.</title>
        <authorList>
            <person name="Beims H."/>
            <person name="Bunk B."/>
            <person name="Sproeer C."/>
            <person name="Mohr K.I."/>
            <person name="Pradella S."/>
            <person name="Guenther G."/>
            <person name="Rohde M."/>
            <person name="von der Ohe W."/>
            <person name="Steinert M."/>
        </authorList>
    </citation>
    <scope>NUCLEOTIDE SEQUENCE [LARGE SCALE GENOMIC DNA]</scope>
    <source>
        <strain evidence="7">Eric_III</strain>
    </source>
</reference>
<evidence type="ECO:0000256" key="3">
    <source>
        <dbReference type="ARBA" id="ARBA00022840"/>
    </source>
</evidence>
<dbReference type="PANTHER" id="PTHR23407">
    <property type="entry name" value="ATPASE INHIBITOR/5-FORMYLTETRAHYDROFOLATE CYCLO-LIGASE"/>
    <property type="match status" value="1"/>
</dbReference>
<dbReference type="STRING" id="147375.BXP28_18945"/>
<dbReference type="GO" id="GO:0005524">
    <property type="term" value="F:ATP binding"/>
    <property type="evidence" value="ECO:0007669"/>
    <property type="project" value="UniProtKB-KW"/>
</dbReference>
<comment type="cofactor">
    <cofactor evidence="5">
        <name>Mg(2+)</name>
        <dbReference type="ChEBI" id="CHEBI:18420"/>
    </cofactor>
</comment>
<keyword evidence="5" id="KW-0460">Magnesium</keyword>
<feature type="binding site" evidence="4">
    <location>
        <position position="62"/>
    </location>
    <ligand>
        <name>substrate</name>
    </ligand>
</feature>
<dbReference type="GO" id="GO:0030272">
    <property type="term" value="F:5-formyltetrahydrofolate cyclo-ligase activity"/>
    <property type="evidence" value="ECO:0007669"/>
    <property type="project" value="UniProtKB-EC"/>
</dbReference>
<keyword evidence="2 4" id="KW-0547">Nucleotide-binding</keyword>
<dbReference type="AlphaFoldDB" id="A0A2L1TVC2"/>
<feature type="binding site" evidence="4">
    <location>
        <begin position="146"/>
        <end position="154"/>
    </location>
    <ligand>
        <name>ATP</name>
        <dbReference type="ChEBI" id="CHEBI:30616"/>
    </ligand>
</feature>
<comment type="similarity">
    <text evidence="1 5">Belongs to the 5-formyltetrahydrofolate cyclo-ligase family.</text>
</comment>
<dbReference type="NCBIfam" id="TIGR02727">
    <property type="entry name" value="MTHFS_bact"/>
    <property type="match status" value="1"/>
</dbReference>
<organism evidence="6 7">
    <name type="scientific">Paenibacillus larvae subsp. larvae</name>
    <dbReference type="NCBI Taxonomy" id="147375"/>
    <lineage>
        <taxon>Bacteria</taxon>
        <taxon>Bacillati</taxon>
        <taxon>Bacillota</taxon>
        <taxon>Bacilli</taxon>
        <taxon>Bacillales</taxon>
        <taxon>Paenibacillaceae</taxon>
        <taxon>Paenibacillus</taxon>
    </lineage>
</organism>
<sequence>MNMHIKVDKARLRKQVEEKRALLTGETRRQKEESIGTGLISFLRRYLTGRQDESPLTVLTYMPFRTEADVTPVLEYGWTEGIRMVVPRVEKEQKQMAFYVINSYDDLETGIWGIREPRTSLPRFENMQELTLILVPGLAFDRQGGRLGYGGGYYDRLIHKMKRDKFRIPYLLAGAFDCQIIPHVPGAWHDFRVDTIITESRCLHPVGKRKE</sequence>
<feature type="binding site" evidence="4">
    <location>
        <begin position="9"/>
        <end position="13"/>
    </location>
    <ligand>
        <name>ATP</name>
        <dbReference type="ChEBI" id="CHEBI:30616"/>
    </ligand>
</feature>
<dbReference type="PIRSF" id="PIRSF006806">
    <property type="entry name" value="FTHF_cligase"/>
    <property type="match status" value="1"/>
</dbReference>
<dbReference type="EMBL" id="CP019655">
    <property type="protein sequence ID" value="AVF24646.1"/>
    <property type="molecule type" value="Genomic_DNA"/>
</dbReference>
<dbReference type="GO" id="GO:0009396">
    <property type="term" value="P:folic acid-containing compound biosynthetic process"/>
    <property type="evidence" value="ECO:0007669"/>
    <property type="project" value="TreeGrafter"/>
</dbReference>
<dbReference type="InterPro" id="IPR037171">
    <property type="entry name" value="NagB/RpiA_transferase-like"/>
</dbReference>
<comment type="catalytic activity">
    <reaction evidence="5">
        <text>(6S)-5-formyl-5,6,7,8-tetrahydrofolate + ATP = (6R)-5,10-methenyltetrahydrofolate + ADP + phosphate</text>
        <dbReference type="Rhea" id="RHEA:10488"/>
        <dbReference type="ChEBI" id="CHEBI:30616"/>
        <dbReference type="ChEBI" id="CHEBI:43474"/>
        <dbReference type="ChEBI" id="CHEBI:57455"/>
        <dbReference type="ChEBI" id="CHEBI:57457"/>
        <dbReference type="ChEBI" id="CHEBI:456216"/>
        <dbReference type="EC" id="6.3.3.2"/>
    </reaction>
</comment>
<dbReference type="InterPro" id="IPR002698">
    <property type="entry name" value="FTHF_cligase"/>
</dbReference>
<dbReference type="GO" id="GO:0035999">
    <property type="term" value="P:tetrahydrofolate interconversion"/>
    <property type="evidence" value="ECO:0007669"/>
    <property type="project" value="TreeGrafter"/>
</dbReference>
<gene>
    <name evidence="6" type="ORF">ERICIII_00410</name>
</gene>
<keyword evidence="3 4" id="KW-0067">ATP-binding</keyword>
<dbReference type="Pfam" id="PF01812">
    <property type="entry name" value="5-FTHF_cyc-lig"/>
    <property type="match status" value="1"/>
</dbReference>
<dbReference type="EC" id="6.3.3.2" evidence="5"/>
<keyword evidence="6" id="KW-0436">Ligase</keyword>